<dbReference type="AlphaFoldDB" id="A0A4Q0M6A1"/>
<protein>
    <submittedName>
        <fullName evidence="10">ABC transporter permease</fullName>
    </submittedName>
</protein>
<keyword evidence="5 7" id="KW-1133">Transmembrane helix</keyword>
<feature type="domain" description="ABC3 transporter permease C-terminal" evidence="8">
    <location>
        <begin position="291"/>
        <end position="411"/>
    </location>
</feature>
<dbReference type="Proteomes" id="UP000290848">
    <property type="component" value="Unassembled WGS sequence"/>
</dbReference>
<accession>A0A4Q0M6A1</accession>
<evidence type="ECO:0000256" key="7">
    <source>
        <dbReference type="SAM" id="Phobius"/>
    </source>
</evidence>
<feature type="transmembrane region" description="Helical" evidence="7">
    <location>
        <begin position="25"/>
        <end position="45"/>
    </location>
</feature>
<feature type="domain" description="MacB-like periplasmic core" evidence="9">
    <location>
        <begin position="24"/>
        <end position="262"/>
    </location>
</feature>
<dbReference type="InterPro" id="IPR025857">
    <property type="entry name" value="MacB_PCD"/>
</dbReference>
<feature type="transmembrane region" description="Helical" evidence="7">
    <location>
        <begin position="287"/>
        <end position="308"/>
    </location>
</feature>
<proteinExistence type="inferred from homology"/>
<evidence type="ECO:0000259" key="8">
    <source>
        <dbReference type="Pfam" id="PF02687"/>
    </source>
</evidence>
<evidence type="ECO:0000256" key="3">
    <source>
        <dbReference type="ARBA" id="ARBA00022475"/>
    </source>
</evidence>
<evidence type="ECO:0000313" key="10">
    <source>
        <dbReference type="EMBL" id="RXF68196.1"/>
    </source>
</evidence>
<sequence>MVTMRLGINTEIAFTYLLAKRKQTLVASLGVTFGISMFIFMNSLITGTNEYFEKITLSSTPHIRLYNENRMSDNTMLNKALGVASINIISNPRLVNSDNRIYNPDAMVRLLKKNREVTSVSQQVSSNVIYSNGSVQRNGNVAGTNILEQDKMFDITSTLTAGSVKDLAAAADGIIIGTGLAKDLNLNKDDYINLTTSVGTLKRLQVVGIFRTTVKNVDNTKSYANIQTVQQLLKKDRSYITDIYLNLKNYTMASELGSRIENATGYRAESWQSANEQSIAARMIRDVIANSVVITILVVAGFGIYNILNMTIYEKIKEIAILKATGFAGVHVISIFIRQALFIGVIGGMMGVLSGWFISWMVSRMYIGTGNLSYLPVSFYFKHYLEGFLFGIVTAFFAGYIPARMASKVDPVSIIRG</sequence>
<dbReference type="PANTHER" id="PTHR30489:SF0">
    <property type="entry name" value="LIPOPROTEIN-RELEASING SYSTEM TRANSMEMBRANE PROTEIN LOLE"/>
    <property type="match status" value="1"/>
</dbReference>
<dbReference type="Pfam" id="PF02687">
    <property type="entry name" value="FtsX"/>
    <property type="match status" value="1"/>
</dbReference>
<reference evidence="10 11" key="1">
    <citation type="submission" date="2018-12" db="EMBL/GenBank/DDBJ databases">
        <title>The Draft Genome Sequence of the Soil Bacterium Pedobacter tournemirensis R1.</title>
        <authorList>
            <person name="He J."/>
        </authorList>
    </citation>
    <scope>NUCLEOTIDE SEQUENCE [LARGE SCALE GENOMIC DNA]</scope>
    <source>
        <strain evidence="10 11">R1</strain>
    </source>
</reference>
<keyword evidence="3" id="KW-1003">Cell membrane</keyword>
<dbReference type="GO" id="GO:0044874">
    <property type="term" value="P:lipoprotein localization to outer membrane"/>
    <property type="evidence" value="ECO:0007669"/>
    <property type="project" value="TreeGrafter"/>
</dbReference>
<evidence type="ECO:0000256" key="4">
    <source>
        <dbReference type="ARBA" id="ARBA00022692"/>
    </source>
</evidence>
<dbReference type="PANTHER" id="PTHR30489">
    <property type="entry name" value="LIPOPROTEIN-RELEASING SYSTEM TRANSMEMBRANE PROTEIN LOLE"/>
    <property type="match status" value="1"/>
</dbReference>
<gene>
    <name evidence="10" type="ORF">EKH83_16815</name>
</gene>
<evidence type="ECO:0000313" key="11">
    <source>
        <dbReference type="Proteomes" id="UP000290848"/>
    </source>
</evidence>
<evidence type="ECO:0000256" key="2">
    <source>
        <dbReference type="ARBA" id="ARBA00005236"/>
    </source>
</evidence>
<dbReference type="EMBL" id="RXOC01000012">
    <property type="protein sequence ID" value="RXF68196.1"/>
    <property type="molecule type" value="Genomic_DNA"/>
</dbReference>
<evidence type="ECO:0000256" key="6">
    <source>
        <dbReference type="ARBA" id="ARBA00023136"/>
    </source>
</evidence>
<dbReference type="GO" id="GO:0098797">
    <property type="term" value="C:plasma membrane protein complex"/>
    <property type="evidence" value="ECO:0007669"/>
    <property type="project" value="TreeGrafter"/>
</dbReference>
<keyword evidence="6 7" id="KW-0472">Membrane</keyword>
<name>A0A4Q0M6A1_9SPHI</name>
<comment type="similarity">
    <text evidence="2">Belongs to the ABC-4 integral membrane protein family. LolC/E subfamily.</text>
</comment>
<feature type="transmembrane region" description="Helical" evidence="7">
    <location>
        <begin position="343"/>
        <end position="363"/>
    </location>
</feature>
<comment type="subcellular location">
    <subcellularLocation>
        <location evidence="1">Cell membrane</location>
        <topology evidence="1">Multi-pass membrane protein</topology>
    </subcellularLocation>
</comment>
<evidence type="ECO:0000259" key="9">
    <source>
        <dbReference type="Pfam" id="PF12704"/>
    </source>
</evidence>
<comment type="caution">
    <text evidence="10">The sequence shown here is derived from an EMBL/GenBank/DDBJ whole genome shotgun (WGS) entry which is preliminary data.</text>
</comment>
<keyword evidence="4 7" id="KW-0812">Transmembrane</keyword>
<organism evidence="10 11">
    <name type="scientific">Arcticibacter tournemirensis</name>
    <dbReference type="NCBI Taxonomy" id="699437"/>
    <lineage>
        <taxon>Bacteria</taxon>
        <taxon>Pseudomonadati</taxon>
        <taxon>Bacteroidota</taxon>
        <taxon>Sphingobacteriia</taxon>
        <taxon>Sphingobacteriales</taxon>
        <taxon>Sphingobacteriaceae</taxon>
        <taxon>Arcticibacter</taxon>
    </lineage>
</organism>
<dbReference type="InterPro" id="IPR003838">
    <property type="entry name" value="ABC3_permease_C"/>
</dbReference>
<feature type="transmembrane region" description="Helical" evidence="7">
    <location>
        <begin position="384"/>
        <end position="403"/>
    </location>
</feature>
<dbReference type="InterPro" id="IPR051447">
    <property type="entry name" value="Lipoprotein-release_system"/>
</dbReference>
<evidence type="ECO:0000256" key="1">
    <source>
        <dbReference type="ARBA" id="ARBA00004651"/>
    </source>
</evidence>
<dbReference type="Pfam" id="PF12704">
    <property type="entry name" value="MacB_PCD"/>
    <property type="match status" value="1"/>
</dbReference>
<evidence type="ECO:0000256" key="5">
    <source>
        <dbReference type="ARBA" id="ARBA00022989"/>
    </source>
</evidence>